<feature type="region of interest" description="Disordered" evidence="1">
    <location>
        <begin position="39"/>
        <end position="91"/>
    </location>
</feature>
<evidence type="ECO:0000256" key="1">
    <source>
        <dbReference type="SAM" id="MobiDB-lite"/>
    </source>
</evidence>
<keyword evidence="3" id="KW-1185">Reference proteome</keyword>
<reference evidence="2 3" key="1">
    <citation type="journal article" date="2018" name="Front. Plant Sci.">
        <title>Red Clover (Trifolium pratense) and Zigzag Clover (T. medium) - A Picture of Genomic Similarities and Differences.</title>
        <authorList>
            <person name="Dluhosova J."/>
            <person name="Istvanek J."/>
            <person name="Nedelnik J."/>
            <person name="Repkova J."/>
        </authorList>
    </citation>
    <scope>NUCLEOTIDE SEQUENCE [LARGE SCALE GENOMIC DNA]</scope>
    <source>
        <strain evidence="3">cv. 10/8</strain>
        <tissue evidence="2">Leaf</tissue>
    </source>
</reference>
<dbReference type="Proteomes" id="UP000265520">
    <property type="component" value="Unassembled WGS sequence"/>
</dbReference>
<comment type="caution">
    <text evidence="2">The sequence shown here is derived from an EMBL/GenBank/DDBJ whole genome shotgun (WGS) entry which is preliminary data.</text>
</comment>
<sequence length="109" mass="12284">LDDFISGPRELMLKFVEDYYPPKKPEVLSDDGVKQLRRKRHLAGPDVSAKSRVRKVAKLEPPSDAESDEAYETARDSDYGPEGDESAADSDYEEFQKCEICSTQEVVVI</sequence>
<evidence type="ECO:0000313" key="2">
    <source>
        <dbReference type="EMBL" id="MCI02209.1"/>
    </source>
</evidence>
<evidence type="ECO:0000313" key="3">
    <source>
        <dbReference type="Proteomes" id="UP000265520"/>
    </source>
</evidence>
<organism evidence="2 3">
    <name type="scientific">Trifolium medium</name>
    <dbReference type="NCBI Taxonomy" id="97028"/>
    <lineage>
        <taxon>Eukaryota</taxon>
        <taxon>Viridiplantae</taxon>
        <taxon>Streptophyta</taxon>
        <taxon>Embryophyta</taxon>
        <taxon>Tracheophyta</taxon>
        <taxon>Spermatophyta</taxon>
        <taxon>Magnoliopsida</taxon>
        <taxon>eudicotyledons</taxon>
        <taxon>Gunneridae</taxon>
        <taxon>Pentapetalae</taxon>
        <taxon>rosids</taxon>
        <taxon>fabids</taxon>
        <taxon>Fabales</taxon>
        <taxon>Fabaceae</taxon>
        <taxon>Papilionoideae</taxon>
        <taxon>50 kb inversion clade</taxon>
        <taxon>NPAAA clade</taxon>
        <taxon>Hologalegina</taxon>
        <taxon>IRL clade</taxon>
        <taxon>Trifolieae</taxon>
        <taxon>Trifolium</taxon>
    </lineage>
</organism>
<feature type="compositionally biased region" description="Acidic residues" evidence="1">
    <location>
        <begin position="79"/>
        <end position="91"/>
    </location>
</feature>
<accession>A0A392NSR8</accession>
<protein>
    <submittedName>
        <fullName evidence="2">Strawberry notch-like protein</fullName>
    </submittedName>
</protein>
<feature type="non-terminal residue" evidence="2">
    <location>
        <position position="1"/>
    </location>
</feature>
<proteinExistence type="predicted"/>
<name>A0A392NSR8_9FABA</name>
<dbReference type="EMBL" id="LXQA010048431">
    <property type="protein sequence ID" value="MCI02209.1"/>
    <property type="molecule type" value="Genomic_DNA"/>
</dbReference>
<dbReference type="AlphaFoldDB" id="A0A392NSR8"/>